<dbReference type="AlphaFoldDB" id="A0A934SVD2"/>
<evidence type="ECO:0000313" key="4">
    <source>
        <dbReference type="Proteomes" id="UP000622890"/>
    </source>
</evidence>
<evidence type="ECO:0000259" key="2">
    <source>
        <dbReference type="Pfam" id="PF08751"/>
    </source>
</evidence>
<dbReference type="RefSeq" id="WP_200593240.1">
    <property type="nucleotide sequence ID" value="NZ_JAEPBG010000006.1"/>
</dbReference>
<feature type="domain" description="TrwC relaxase" evidence="2">
    <location>
        <begin position="25"/>
        <end position="265"/>
    </location>
</feature>
<dbReference type="Proteomes" id="UP000622890">
    <property type="component" value="Unassembled WGS sequence"/>
</dbReference>
<dbReference type="SUPFAM" id="SSF55464">
    <property type="entry name" value="Origin of replication-binding domain, RBD-like"/>
    <property type="match status" value="1"/>
</dbReference>
<gene>
    <name evidence="3" type="ORF">JJB74_15945</name>
</gene>
<name>A0A934SVD2_9BURK</name>
<sequence>MLPLALVSADFSVPYLDRPYLPYRRHSFWYGGLQDRFGLVGVPTLPQIQRVLARDIGGTWARQRGNATPALHMTFAAPQGVGLAALVAGEERLIAAHEDAVQASLDFMRRRLGYRARVGGKTSHVPAAEVLFAIFHRCSLESASPYLHTQVLLFNLCRRSDEAWTALGTGLITRGRAVLELVYRTELARYLDACSIPARWDTEAFDIVSIDENIRARFAGRKWTPESTTSESNRSVAPLEKERGRTPAGKAKRVPTGYAFLRQQWLQAWPEAEGFAVGEVETGNMVAEPTAQDIVVGVLNALGPEAQGMKHQQLLRHALVANRGMVAAEAVDRQIAEHLARDLRARGNEKCFDVLAE</sequence>
<proteinExistence type="predicted"/>
<protein>
    <submittedName>
        <fullName evidence="3">Relaxase domain-containing protein</fullName>
    </submittedName>
</protein>
<dbReference type="InterPro" id="IPR014862">
    <property type="entry name" value="TrwC"/>
</dbReference>
<evidence type="ECO:0000313" key="3">
    <source>
        <dbReference type="EMBL" id="MBK4736115.1"/>
    </source>
</evidence>
<dbReference type="EMBL" id="JAEPBG010000006">
    <property type="protein sequence ID" value="MBK4736115.1"/>
    <property type="molecule type" value="Genomic_DNA"/>
</dbReference>
<dbReference type="Pfam" id="PF08751">
    <property type="entry name" value="TrwC"/>
    <property type="match status" value="1"/>
</dbReference>
<evidence type="ECO:0000256" key="1">
    <source>
        <dbReference type="SAM" id="MobiDB-lite"/>
    </source>
</evidence>
<feature type="compositionally biased region" description="Polar residues" evidence="1">
    <location>
        <begin position="225"/>
        <end position="235"/>
    </location>
</feature>
<organism evidence="3 4">
    <name type="scientific">Noviherbaspirillum pedocola</name>
    <dbReference type="NCBI Taxonomy" id="2801341"/>
    <lineage>
        <taxon>Bacteria</taxon>
        <taxon>Pseudomonadati</taxon>
        <taxon>Pseudomonadota</taxon>
        <taxon>Betaproteobacteria</taxon>
        <taxon>Burkholderiales</taxon>
        <taxon>Oxalobacteraceae</taxon>
        <taxon>Noviherbaspirillum</taxon>
    </lineage>
</organism>
<feature type="region of interest" description="Disordered" evidence="1">
    <location>
        <begin position="223"/>
        <end position="251"/>
    </location>
</feature>
<comment type="caution">
    <text evidence="3">The sequence shown here is derived from an EMBL/GenBank/DDBJ whole genome shotgun (WGS) entry which is preliminary data.</text>
</comment>
<reference evidence="3" key="1">
    <citation type="submission" date="2021-01" db="EMBL/GenBank/DDBJ databases">
        <title>Genome sequence of strain Noviherbaspirillum sp. DKR-6.</title>
        <authorList>
            <person name="Chaudhary D.K."/>
        </authorList>
    </citation>
    <scope>NUCLEOTIDE SEQUENCE</scope>
    <source>
        <strain evidence="3">DKR-6</strain>
    </source>
</reference>
<accession>A0A934SVD2</accession>
<keyword evidence="4" id="KW-1185">Reference proteome</keyword>